<evidence type="ECO:0008006" key="2">
    <source>
        <dbReference type="Google" id="ProtNLM"/>
    </source>
</evidence>
<dbReference type="Gene3D" id="2.30.30.240">
    <property type="entry name" value="PRC-barrel domain"/>
    <property type="match status" value="1"/>
</dbReference>
<gene>
    <name evidence="1" type="ORF">METZ01_LOCUS194068</name>
</gene>
<dbReference type="EMBL" id="UINC01040811">
    <property type="protein sequence ID" value="SVB41214.1"/>
    <property type="molecule type" value="Genomic_DNA"/>
</dbReference>
<reference evidence="1" key="1">
    <citation type="submission" date="2018-05" db="EMBL/GenBank/DDBJ databases">
        <authorList>
            <person name="Lanie J.A."/>
            <person name="Ng W.-L."/>
            <person name="Kazmierczak K.M."/>
            <person name="Andrzejewski T.M."/>
            <person name="Davidsen T.M."/>
            <person name="Wayne K.J."/>
            <person name="Tettelin H."/>
            <person name="Glass J.I."/>
            <person name="Rusch D."/>
            <person name="Podicherti R."/>
            <person name="Tsui H.-C.T."/>
            <person name="Winkler M.E."/>
        </authorList>
    </citation>
    <scope>NUCLEOTIDE SEQUENCE</scope>
</reference>
<evidence type="ECO:0000313" key="1">
    <source>
        <dbReference type="EMBL" id="SVB41214.1"/>
    </source>
</evidence>
<proteinExistence type="predicted"/>
<name>A0A382DTE1_9ZZZZ</name>
<dbReference type="AlphaFoldDB" id="A0A382DTE1"/>
<feature type="non-terminal residue" evidence="1">
    <location>
        <position position="1"/>
    </location>
</feature>
<sequence length="88" mass="9326">VLSAEPLDDPDDDTLWVHQVVGAELVDQHGRSHGRVQAVLDNPASDLLELEDGRLVPSVFIVDYQPGVRVAVEVPSGLLDGDDDGSGA</sequence>
<organism evidence="1">
    <name type="scientific">marine metagenome</name>
    <dbReference type="NCBI Taxonomy" id="408172"/>
    <lineage>
        <taxon>unclassified sequences</taxon>
        <taxon>metagenomes</taxon>
        <taxon>ecological metagenomes</taxon>
    </lineage>
</organism>
<protein>
    <recommendedName>
        <fullName evidence="2">PRC-barrel domain-containing protein</fullName>
    </recommendedName>
</protein>
<accession>A0A382DTE1</accession>